<sequence>MICYLSGCSDSPHPLDLALHYRLSQMTGGLSPASLLLALVDWNLHLSFSPGKQIELIRLLENQINEWPALLSQMGGGQVQISDEKERIKDGRFKGDSWKTWPYSAISHHFFQTQTFWDAATTGIRGVSKHHENVVNFAARQWLDMLAPPNFFATNPEVQKLTTEQRGANLWRGFQNWNHDLQQSIKQQLNQSSATEDLTHKPGKDVAITEGQVVFRNHLIELIQYAPVTETVHREPILIVPSWIMKYYILDLSPHNSMVKFLVSQGFTVFIISWRNPDSEDRNLGMDDYVESGLYTAMKEVSHLCNGNPVHTAGYCLGGTLLSIGMAGLSSDHDSDKMPVASMTLLAAQTDFTEPGELGLFIDESQLAMLDALMWKQGYLDGKQMAGSFQLLNSKDLIWSRNMRRYLLGNEEKSSDLMSWNSDVTRMPYRMHSEYLRHLFLHNDLAQGRYQLNGRTVSLKAIKAPMFVVGTEKDHVSPWRSVFKIHSLSDATVSFILASGGHNAGIVAAPENPKCSFYSAKQMPPGAPVPSPDEWLANAVHTNGSWWLHWSNWLRQNGTEQVPARQLGQEIVPAPGTYIFQ</sequence>
<evidence type="ECO:0000259" key="3">
    <source>
        <dbReference type="Pfam" id="PF07167"/>
    </source>
</evidence>
<keyword evidence="1" id="KW-0808">Transferase</keyword>
<evidence type="ECO:0000313" key="6">
    <source>
        <dbReference type="Proteomes" id="UP000680067"/>
    </source>
</evidence>
<keyword evidence="2" id="KW-0012">Acyltransferase</keyword>
<evidence type="ECO:0000313" key="5">
    <source>
        <dbReference type="EMBL" id="MBR7781484.1"/>
    </source>
</evidence>
<dbReference type="AlphaFoldDB" id="A0A941DK40"/>
<dbReference type="Pfam" id="PF07167">
    <property type="entry name" value="PhaC_N"/>
    <property type="match status" value="1"/>
</dbReference>
<dbReference type="InterPro" id="IPR051321">
    <property type="entry name" value="PHA/PHB_synthase"/>
</dbReference>
<keyword evidence="6" id="KW-1185">Reference proteome</keyword>
<feature type="domain" description="Poly-beta-hydroxybutyrate polymerase N-terminal" evidence="3">
    <location>
        <begin position="89"/>
        <end position="262"/>
    </location>
</feature>
<organism evidence="5 6">
    <name type="scientific">Undibacterium luofuense</name>
    <dbReference type="NCBI Taxonomy" id="2828733"/>
    <lineage>
        <taxon>Bacteria</taxon>
        <taxon>Pseudomonadati</taxon>
        <taxon>Pseudomonadota</taxon>
        <taxon>Betaproteobacteria</taxon>
        <taxon>Burkholderiales</taxon>
        <taxon>Oxalobacteraceae</taxon>
        <taxon>Undibacterium</taxon>
    </lineage>
</organism>
<dbReference type="PANTHER" id="PTHR36837:SF5">
    <property type="entry name" value="POLY-3-HYDROXYBUTYRATE SYNTHASE"/>
    <property type="match status" value="1"/>
</dbReference>
<dbReference type="PANTHER" id="PTHR36837">
    <property type="entry name" value="POLY(3-HYDROXYALKANOATE) POLYMERASE SUBUNIT PHAC"/>
    <property type="match status" value="1"/>
</dbReference>
<dbReference type="Pfam" id="PF12551">
    <property type="entry name" value="PHBC_N"/>
    <property type="match status" value="1"/>
</dbReference>
<dbReference type="InterPro" id="IPR022211">
    <property type="entry name" value="PHBC_N"/>
</dbReference>
<dbReference type="GO" id="GO:0016787">
    <property type="term" value="F:hydrolase activity"/>
    <property type="evidence" value="ECO:0007669"/>
    <property type="project" value="UniProtKB-KW"/>
</dbReference>
<protein>
    <submittedName>
        <fullName evidence="5">Alpha/beta fold hydrolase</fullName>
    </submittedName>
</protein>
<name>A0A941DK40_9BURK</name>
<evidence type="ECO:0000256" key="1">
    <source>
        <dbReference type="ARBA" id="ARBA00022679"/>
    </source>
</evidence>
<dbReference type="InterPro" id="IPR029058">
    <property type="entry name" value="AB_hydrolase_fold"/>
</dbReference>
<evidence type="ECO:0000259" key="4">
    <source>
        <dbReference type="Pfam" id="PF12551"/>
    </source>
</evidence>
<dbReference type="EMBL" id="JAGSPN010000002">
    <property type="protein sequence ID" value="MBR7781484.1"/>
    <property type="molecule type" value="Genomic_DNA"/>
</dbReference>
<comment type="caution">
    <text evidence="5">The sequence shown here is derived from an EMBL/GenBank/DDBJ whole genome shotgun (WGS) entry which is preliminary data.</text>
</comment>
<dbReference type="Gene3D" id="3.40.50.1820">
    <property type="entry name" value="alpha/beta hydrolase"/>
    <property type="match status" value="1"/>
</dbReference>
<proteinExistence type="predicted"/>
<feature type="domain" description="Poly-beta-hydroxybutyrate polymerase N-terminal" evidence="4">
    <location>
        <begin position="13"/>
        <end position="52"/>
    </location>
</feature>
<dbReference type="SUPFAM" id="SSF53474">
    <property type="entry name" value="alpha/beta-Hydrolases"/>
    <property type="match status" value="1"/>
</dbReference>
<evidence type="ECO:0000256" key="2">
    <source>
        <dbReference type="ARBA" id="ARBA00023315"/>
    </source>
</evidence>
<dbReference type="InterPro" id="IPR010941">
    <property type="entry name" value="PhaC_N"/>
</dbReference>
<accession>A0A941DK40</accession>
<reference evidence="5" key="1">
    <citation type="submission" date="2021-04" db="EMBL/GenBank/DDBJ databases">
        <title>novel species isolated from subtropical streams in China.</title>
        <authorList>
            <person name="Lu H."/>
        </authorList>
    </citation>
    <scope>NUCLEOTIDE SEQUENCE</scope>
    <source>
        <strain evidence="5">LFS511W</strain>
    </source>
</reference>
<dbReference type="GO" id="GO:0016746">
    <property type="term" value="F:acyltransferase activity"/>
    <property type="evidence" value="ECO:0007669"/>
    <property type="project" value="UniProtKB-KW"/>
</dbReference>
<dbReference type="GO" id="GO:0042619">
    <property type="term" value="P:poly-hydroxybutyrate biosynthetic process"/>
    <property type="evidence" value="ECO:0007669"/>
    <property type="project" value="InterPro"/>
</dbReference>
<gene>
    <name evidence="5" type="ORF">KDM89_04985</name>
</gene>
<keyword evidence="5" id="KW-0378">Hydrolase</keyword>
<dbReference type="Proteomes" id="UP000680067">
    <property type="component" value="Unassembled WGS sequence"/>
</dbReference>